<feature type="region of interest" description="Disordered" evidence="2">
    <location>
        <begin position="1"/>
        <end position="21"/>
    </location>
</feature>
<dbReference type="PANTHER" id="PTHR45730">
    <property type="entry name" value="ZINC FINGER PROTEIN JAGGED"/>
    <property type="match status" value="1"/>
</dbReference>
<dbReference type="InterPro" id="IPR013087">
    <property type="entry name" value="Znf_C2H2_type"/>
</dbReference>
<dbReference type="Gene3D" id="3.30.160.60">
    <property type="entry name" value="Classic Zinc Finger"/>
    <property type="match status" value="1"/>
</dbReference>
<sequence>MADGNDNNKNGVNGEEKIQEGGGDAAAEAADYCCRYCEKRFCNKQALGGHQNAHRVERAMEKTAKKSAAAGFLDFGYFGGGGGDAFSFPAYLSHFPGCSGGQITWYQELLSRQRALSKPYSRPPRTPHSVLPAAIPPRRHYTLPFSAAESGPAFPVMPNPHSNFARSLPSAMAVCDAPPGFPDKSPVTPRHGFVLNCNNPPRNQEAKDVVELDLTLKL</sequence>
<dbReference type="InterPro" id="IPR036236">
    <property type="entry name" value="Znf_C2H2_sf"/>
</dbReference>
<keyword evidence="1" id="KW-0863">Zinc-finger</keyword>
<gene>
    <name evidence="4" type="ORF">CCAM_LOCUS3326</name>
</gene>
<dbReference type="PROSITE" id="PS50157">
    <property type="entry name" value="ZINC_FINGER_C2H2_2"/>
    <property type="match status" value="1"/>
</dbReference>
<evidence type="ECO:0000313" key="5">
    <source>
        <dbReference type="Proteomes" id="UP000595140"/>
    </source>
</evidence>
<dbReference type="PROSITE" id="PS00028">
    <property type="entry name" value="ZINC_FINGER_C2H2_1"/>
    <property type="match status" value="1"/>
</dbReference>
<dbReference type="OrthoDB" id="772256at2759"/>
<dbReference type="GO" id="GO:0003700">
    <property type="term" value="F:DNA-binding transcription factor activity"/>
    <property type="evidence" value="ECO:0007669"/>
    <property type="project" value="InterPro"/>
</dbReference>
<dbReference type="EMBL" id="OOIL02000182">
    <property type="protein sequence ID" value="VFQ61550.1"/>
    <property type="molecule type" value="Genomic_DNA"/>
</dbReference>
<evidence type="ECO:0000313" key="4">
    <source>
        <dbReference type="EMBL" id="VFQ61550.1"/>
    </source>
</evidence>
<organism evidence="4 5">
    <name type="scientific">Cuscuta campestris</name>
    <dbReference type="NCBI Taxonomy" id="132261"/>
    <lineage>
        <taxon>Eukaryota</taxon>
        <taxon>Viridiplantae</taxon>
        <taxon>Streptophyta</taxon>
        <taxon>Embryophyta</taxon>
        <taxon>Tracheophyta</taxon>
        <taxon>Spermatophyta</taxon>
        <taxon>Magnoliopsida</taxon>
        <taxon>eudicotyledons</taxon>
        <taxon>Gunneridae</taxon>
        <taxon>Pentapetalae</taxon>
        <taxon>asterids</taxon>
        <taxon>lamiids</taxon>
        <taxon>Solanales</taxon>
        <taxon>Convolvulaceae</taxon>
        <taxon>Cuscuteae</taxon>
        <taxon>Cuscuta</taxon>
        <taxon>Cuscuta subgen. Grammica</taxon>
        <taxon>Cuscuta sect. Cleistogrammica</taxon>
    </lineage>
</organism>
<evidence type="ECO:0000256" key="1">
    <source>
        <dbReference type="PROSITE-ProRule" id="PRU00042"/>
    </source>
</evidence>
<keyword evidence="1" id="KW-0479">Metal-binding</keyword>
<dbReference type="InterPro" id="IPR045320">
    <property type="entry name" value="JAGGED/SL1-like"/>
</dbReference>
<keyword evidence="5" id="KW-1185">Reference proteome</keyword>
<feature type="domain" description="C2H2-type" evidence="3">
    <location>
        <begin position="32"/>
        <end position="59"/>
    </location>
</feature>
<dbReference type="PANTHER" id="PTHR45730:SF109">
    <property type="entry name" value="ZINC FINGER PROTEIN KNUCKLES"/>
    <property type="match status" value="1"/>
</dbReference>
<evidence type="ECO:0000259" key="3">
    <source>
        <dbReference type="PROSITE" id="PS50157"/>
    </source>
</evidence>
<accession>A0A484K7Y4</accession>
<evidence type="ECO:0000256" key="2">
    <source>
        <dbReference type="SAM" id="MobiDB-lite"/>
    </source>
</evidence>
<feature type="compositionally biased region" description="Low complexity" evidence="2">
    <location>
        <begin position="1"/>
        <end position="13"/>
    </location>
</feature>
<protein>
    <recommendedName>
        <fullName evidence="3">C2H2-type domain-containing protein</fullName>
    </recommendedName>
</protein>
<dbReference type="GO" id="GO:0008270">
    <property type="term" value="F:zinc ion binding"/>
    <property type="evidence" value="ECO:0007669"/>
    <property type="project" value="UniProtKB-KW"/>
</dbReference>
<keyword evidence="1" id="KW-0862">Zinc</keyword>
<dbReference type="AlphaFoldDB" id="A0A484K7Y4"/>
<proteinExistence type="predicted"/>
<reference evidence="4 5" key="1">
    <citation type="submission" date="2018-04" db="EMBL/GenBank/DDBJ databases">
        <authorList>
            <person name="Vogel A."/>
        </authorList>
    </citation>
    <scope>NUCLEOTIDE SEQUENCE [LARGE SCALE GENOMIC DNA]</scope>
</reference>
<name>A0A484K7Y4_9ASTE</name>
<dbReference type="SUPFAM" id="SSF57667">
    <property type="entry name" value="beta-beta-alpha zinc fingers"/>
    <property type="match status" value="1"/>
</dbReference>
<dbReference type="Proteomes" id="UP000595140">
    <property type="component" value="Unassembled WGS sequence"/>
</dbReference>